<dbReference type="Proteomes" id="UP000192578">
    <property type="component" value="Unassembled WGS sequence"/>
</dbReference>
<dbReference type="PANTHER" id="PTHR43851">
    <property type="match status" value="1"/>
</dbReference>
<dbReference type="AlphaFoldDB" id="A0A1W0X448"/>
<dbReference type="InterPro" id="IPR011009">
    <property type="entry name" value="Kinase-like_dom_sf"/>
</dbReference>
<dbReference type="InterPro" id="IPR004147">
    <property type="entry name" value="ABC1_dom"/>
</dbReference>
<comment type="similarity">
    <text evidence="2">Belongs to the protein kinase superfamily. ADCK protein kinase family.</text>
</comment>
<dbReference type="EMBL" id="MTYJ01000018">
    <property type="protein sequence ID" value="OQV22285.1"/>
    <property type="molecule type" value="Genomic_DNA"/>
</dbReference>
<evidence type="ECO:0000256" key="3">
    <source>
        <dbReference type="ARBA" id="ARBA00022679"/>
    </source>
</evidence>
<keyword evidence="5" id="KW-0067">ATP-binding</keyword>
<protein>
    <submittedName>
        <fullName evidence="7">AarF domain-containing protein kinase 4</fullName>
    </submittedName>
</protein>
<dbReference type="GO" id="GO:0016301">
    <property type="term" value="F:kinase activity"/>
    <property type="evidence" value="ECO:0007669"/>
    <property type="project" value="UniProtKB-KW"/>
</dbReference>
<evidence type="ECO:0000256" key="1">
    <source>
        <dbReference type="ARBA" id="ARBA00004749"/>
    </source>
</evidence>
<proteinExistence type="inferred from homology"/>
<comment type="caution">
    <text evidence="7">The sequence shown here is derived from an EMBL/GenBank/DDBJ whole genome shotgun (WGS) entry which is preliminary data.</text>
</comment>
<dbReference type="InterPro" id="IPR034646">
    <property type="entry name" value="ADCK3_dom"/>
</dbReference>
<feature type="domain" description="ABC1 atypical kinase-like" evidence="6">
    <location>
        <begin position="76"/>
        <end position="316"/>
    </location>
</feature>
<evidence type="ECO:0000313" key="8">
    <source>
        <dbReference type="Proteomes" id="UP000192578"/>
    </source>
</evidence>
<dbReference type="PANTHER" id="PTHR43851:SF3">
    <property type="entry name" value="COENZYME Q8"/>
    <property type="match status" value="1"/>
</dbReference>
<comment type="pathway">
    <text evidence="1">Cofactor biosynthesis; ubiquinone biosynthesis.</text>
</comment>
<dbReference type="CDD" id="cd13970">
    <property type="entry name" value="ABC1_ADCK3"/>
    <property type="match status" value="1"/>
</dbReference>
<keyword evidence="8" id="KW-1185">Reference proteome</keyword>
<dbReference type="InterPro" id="IPR051409">
    <property type="entry name" value="Atypical_kinase_ADCK"/>
</dbReference>
<dbReference type="GO" id="GO:0006744">
    <property type="term" value="P:ubiquinone biosynthetic process"/>
    <property type="evidence" value="ECO:0007669"/>
    <property type="project" value="TreeGrafter"/>
</dbReference>
<feature type="non-terminal residue" evidence="7">
    <location>
        <position position="424"/>
    </location>
</feature>
<dbReference type="Pfam" id="PF03109">
    <property type="entry name" value="ABC1"/>
    <property type="match status" value="1"/>
</dbReference>
<reference evidence="8" key="1">
    <citation type="submission" date="2017-01" db="EMBL/GenBank/DDBJ databases">
        <title>Comparative genomics of anhydrobiosis in the tardigrade Hypsibius dujardini.</title>
        <authorList>
            <person name="Yoshida Y."/>
            <person name="Koutsovoulos G."/>
            <person name="Laetsch D."/>
            <person name="Stevens L."/>
            <person name="Kumar S."/>
            <person name="Horikawa D."/>
            <person name="Ishino K."/>
            <person name="Komine S."/>
            <person name="Tomita M."/>
            <person name="Blaxter M."/>
            <person name="Arakawa K."/>
        </authorList>
    </citation>
    <scope>NUCLEOTIDE SEQUENCE [LARGE SCALE GENOMIC DNA]</scope>
    <source>
        <strain evidence="8">Z151</strain>
    </source>
</reference>
<dbReference type="GO" id="GO:0005524">
    <property type="term" value="F:ATP binding"/>
    <property type="evidence" value="ECO:0007669"/>
    <property type="project" value="UniProtKB-KW"/>
</dbReference>
<dbReference type="OrthoDB" id="201153at2759"/>
<evidence type="ECO:0000256" key="2">
    <source>
        <dbReference type="ARBA" id="ARBA00009670"/>
    </source>
</evidence>
<evidence type="ECO:0000256" key="4">
    <source>
        <dbReference type="ARBA" id="ARBA00022741"/>
    </source>
</evidence>
<evidence type="ECO:0000256" key="5">
    <source>
        <dbReference type="ARBA" id="ARBA00022840"/>
    </source>
</evidence>
<evidence type="ECO:0000313" key="7">
    <source>
        <dbReference type="EMBL" id="OQV22285.1"/>
    </source>
</evidence>
<sequence>GMGALAEVTRRSLGVGEGVGKGSMSDRSAFLTDANVERFVETLCRVRGAALKLGQMLSIQDTSILSPQVQKIFERVRQSADFMPKSQMEKIMERELGAEWRKKIPEFEDKPFAAASIGEVHLGKLADGREVAIKIQYPGVAEGINSDIKNLTAILKMWNIFPKGMYMENLMNVARVELAWECDYIREAKFIRRFREILKNDPVFIVPDVISDLSTNRVLTTEYIYGEPLDKALHYDQETRNLIAESFLRLCFEELFLHRLMQTDPNWANFFYNNSNKKIYLLDFGATRDFDRSFTDSYIQIIRGASVGDRDLVLKSSQKLGFLTGLETKALENAHIDAAMILGEPFKTDAPFDFGNQDITKRIHTIIPVMAEHRLTPPPSESYSLHRKIAGAFLLCANMRAKISCKPIFDDIYARYQKQPKSAK</sequence>
<name>A0A1W0X448_HYPEX</name>
<dbReference type="SUPFAM" id="SSF56112">
    <property type="entry name" value="Protein kinase-like (PK-like)"/>
    <property type="match status" value="1"/>
</dbReference>
<evidence type="ECO:0000259" key="6">
    <source>
        <dbReference type="Pfam" id="PF03109"/>
    </source>
</evidence>
<keyword evidence="3" id="KW-0808">Transferase</keyword>
<organism evidence="7 8">
    <name type="scientific">Hypsibius exemplaris</name>
    <name type="common">Freshwater tardigrade</name>
    <dbReference type="NCBI Taxonomy" id="2072580"/>
    <lineage>
        <taxon>Eukaryota</taxon>
        <taxon>Metazoa</taxon>
        <taxon>Ecdysozoa</taxon>
        <taxon>Tardigrada</taxon>
        <taxon>Eutardigrada</taxon>
        <taxon>Parachela</taxon>
        <taxon>Hypsibioidea</taxon>
        <taxon>Hypsibiidae</taxon>
        <taxon>Hypsibius</taxon>
    </lineage>
</organism>
<keyword evidence="4" id="KW-0547">Nucleotide-binding</keyword>
<gene>
    <name evidence="7" type="ORF">BV898_03787</name>
</gene>
<accession>A0A1W0X448</accession>
<keyword evidence="7" id="KW-0418">Kinase</keyword>